<feature type="binding site" evidence="9">
    <location>
        <position position="240"/>
    </location>
    <ligand>
        <name>S-adenosyl-L-methionine</name>
        <dbReference type="ChEBI" id="CHEBI:59789"/>
    </ligand>
</feature>
<dbReference type="CDD" id="cd02440">
    <property type="entry name" value="AdoMet_MTases"/>
    <property type="match status" value="1"/>
</dbReference>
<evidence type="ECO:0000313" key="11">
    <source>
        <dbReference type="EMBL" id="PJJ70884.1"/>
    </source>
</evidence>
<keyword evidence="4 9" id="KW-0808">Transferase</keyword>
<dbReference type="InterPro" id="IPR030391">
    <property type="entry name" value="MeTrfase_TrmA_CS"/>
</dbReference>
<evidence type="ECO:0000256" key="2">
    <source>
        <dbReference type="ARBA" id="ARBA00022552"/>
    </source>
</evidence>
<evidence type="ECO:0000256" key="4">
    <source>
        <dbReference type="ARBA" id="ARBA00022679"/>
    </source>
</evidence>
<dbReference type="OrthoDB" id="9804590at2"/>
<dbReference type="GO" id="GO:0051539">
    <property type="term" value="F:4 iron, 4 sulfur cluster binding"/>
    <property type="evidence" value="ECO:0007669"/>
    <property type="project" value="UniProtKB-KW"/>
</dbReference>
<dbReference type="InterPro" id="IPR011825">
    <property type="entry name" value="23SrRNA_MeTrfase_RlmC"/>
</dbReference>
<keyword evidence="12" id="KW-1185">Reference proteome</keyword>
<keyword evidence="5 9" id="KW-0949">S-adenosyl-L-methionine</keyword>
<evidence type="ECO:0000256" key="6">
    <source>
        <dbReference type="ARBA" id="ARBA00022723"/>
    </source>
</evidence>
<keyword evidence="1" id="KW-0004">4Fe-4S</keyword>
<dbReference type="PROSITE" id="PS01231">
    <property type="entry name" value="TRMA_2"/>
    <property type="match status" value="1"/>
</dbReference>
<dbReference type="PROSITE" id="PS01230">
    <property type="entry name" value="TRMA_1"/>
    <property type="match status" value="1"/>
</dbReference>
<dbReference type="PROSITE" id="PS51687">
    <property type="entry name" value="SAM_MT_RNA_M5U"/>
    <property type="match status" value="1"/>
</dbReference>
<dbReference type="Gene3D" id="2.40.50.1070">
    <property type="match status" value="1"/>
</dbReference>
<comment type="caution">
    <text evidence="11">The sequence shown here is derived from an EMBL/GenBank/DDBJ whole genome shotgun (WGS) entry which is preliminary data.</text>
</comment>
<keyword evidence="6" id="KW-0479">Metal-binding</keyword>
<dbReference type="InterPro" id="IPR010280">
    <property type="entry name" value="U5_MeTrfase_fam"/>
</dbReference>
<evidence type="ECO:0000313" key="12">
    <source>
        <dbReference type="Proteomes" id="UP000228758"/>
    </source>
</evidence>
<comment type="similarity">
    <text evidence="9">Belongs to the class I-like SAM-binding methyltransferase superfamily. RNA M5U methyltransferase family.</text>
</comment>
<reference evidence="11 12" key="1">
    <citation type="submission" date="2017-11" db="EMBL/GenBank/DDBJ databases">
        <title>Genomic Encyclopedia of Archaeal and Bacterial Type Strains, Phase II (KMG-II): From Individual Species to Whole Genera.</title>
        <authorList>
            <person name="Goeker M."/>
        </authorList>
    </citation>
    <scope>NUCLEOTIDE SEQUENCE [LARGE SCALE GENOMIC DNA]</scope>
    <source>
        <strain evidence="11 12">DSM 27393</strain>
    </source>
</reference>
<dbReference type="InterPro" id="IPR030390">
    <property type="entry name" value="MeTrfase_TrmA_AS"/>
</dbReference>
<evidence type="ECO:0000256" key="5">
    <source>
        <dbReference type="ARBA" id="ARBA00022691"/>
    </source>
</evidence>
<dbReference type="SUPFAM" id="SSF53335">
    <property type="entry name" value="S-adenosyl-L-methionine-dependent methyltransferases"/>
    <property type="match status" value="1"/>
</dbReference>
<dbReference type="Pfam" id="PF05958">
    <property type="entry name" value="tRNA_U5-meth_tr"/>
    <property type="match status" value="1"/>
</dbReference>
<evidence type="ECO:0000256" key="3">
    <source>
        <dbReference type="ARBA" id="ARBA00022603"/>
    </source>
</evidence>
<feature type="active site" evidence="10">
    <location>
        <position position="333"/>
    </location>
</feature>
<evidence type="ECO:0000256" key="7">
    <source>
        <dbReference type="ARBA" id="ARBA00023004"/>
    </source>
</evidence>
<dbReference type="GO" id="GO:0046872">
    <property type="term" value="F:metal ion binding"/>
    <property type="evidence" value="ECO:0007669"/>
    <property type="project" value="UniProtKB-KW"/>
</dbReference>
<organism evidence="11 12">
    <name type="scientific">Diaminobutyricimonas aerilata</name>
    <dbReference type="NCBI Taxonomy" id="1162967"/>
    <lineage>
        <taxon>Bacteria</taxon>
        <taxon>Bacillati</taxon>
        <taxon>Actinomycetota</taxon>
        <taxon>Actinomycetes</taxon>
        <taxon>Micrococcales</taxon>
        <taxon>Microbacteriaceae</taxon>
        <taxon>Diaminobutyricimonas</taxon>
    </lineage>
</organism>
<dbReference type="EMBL" id="PGFF01000001">
    <property type="protein sequence ID" value="PJJ70884.1"/>
    <property type="molecule type" value="Genomic_DNA"/>
</dbReference>
<evidence type="ECO:0000256" key="10">
    <source>
        <dbReference type="PROSITE-ProRule" id="PRU10015"/>
    </source>
</evidence>
<dbReference type="NCBIfam" id="TIGR02085">
    <property type="entry name" value="meth_trns_rumB"/>
    <property type="match status" value="1"/>
</dbReference>
<proteinExistence type="inferred from homology"/>
<name>A0A2M9CG25_9MICO</name>
<gene>
    <name evidence="11" type="ORF">CLV46_0413</name>
</gene>
<dbReference type="PANTHER" id="PTHR11061">
    <property type="entry name" value="RNA M5U METHYLTRANSFERASE"/>
    <property type="match status" value="1"/>
</dbReference>
<accession>A0A2M9CG25</accession>
<evidence type="ECO:0000256" key="9">
    <source>
        <dbReference type="PROSITE-ProRule" id="PRU01024"/>
    </source>
</evidence>
<feature type="binding site" evidence="9">
    <location>
        <position position="306"/>
    </location>
    <ligand>
        <name>S-adenosyl-L-methionine</name>
        <dbReference type="ChEBI" id="CHEBI:59789"/>
    </ligand>
</feature>
<dbReference type="GO" id="GO:0070041">
    <property type="term" value="F:rRNA (uridine-C5-)-methyltransferase activity"/>
    <property type="evidence" value="ECO:0007669"/>
    <property type="project" value="TreeGrafter"/>
</dbReference>
<dbReference type="NCBIfam" id="NF002909">
    <property type="entry name" value="PRK03522.2-1"/>
    <property type="match status" value="1"/>
</dbReference>
<keyword evidence="3 9" id="KW-0489">Methyltransferase</keyword>
<dbReference type="Gene3D" id="3.40.50.150">
    <property type="entry name" value="Vaccinia Virus protein VP39"/>
    <property type="match status" value="1"/>
</dbReference>
<feature type="binding site" evidence="9">
    <location>
        <position position="261"/>
    </location>
    <ligand>
        <name>S-adenosyl-L-methionine</name>
        <dbReference type="ChEBI" id="CHEBI:59789"/>
    </ligand>
</feature>
<dbReference type="RefSeq" id="WP_100363258.1">
    <property type="nucleotide sequence ID" value="NZ_PGFF01000001.1"/>
</dbReference>
<protein>
    <submittedName>
        <fullName evidence="11">23S rRNA (Uracil747-C5)-methyltransferase</fullName>
    </submittedName>
</protein>
<dbReference type="PANTHER" id="PTHR11061:SF30">
    <property type="entry name" value="TRNA (URACIL(54)-C(5))-METHYLTRANSFERASE"/>
    <property type="match status" value="1"/>
</dbReference>
<feature type="active site" description="Nucleophile" evidence="9">
    <location>
        <position position="333"/>
    </location>
</feature>
<dbReference type="GO" id="GO:0070475">
    <property type="term" value="P:rRNA base methylation"/>
    <property type="evidence" value="ECO:0007669"/>
    <property type="project" value="TreeGrafter"/>
</dbReference>
<keyword evidence="8" id="KW-0411">Iron-sulfur</keyword>
<dbReference type="AlphaFoldDB" id="A0A2M9CG25"/>
<evidence type="ECO:0000256" key="1">
    <source>
        <dbReference type="ARBA" id="ARBA00022485"/>
    </source>
</evidence>
<dbReference type="Proteomes" id="UP000228758">
    <property type="component" value="Unassembled WGS sequence"/>
</dbReference>
<keyword evidence="7" id="KW-0408">Iron</keyword>
<keyword evidence="2" id="KW-0698">rRNA processing</keyword>
<sequence length="374" mass="40219">MQCSYFDAGLCRSCTLLEQPYEQQLAGKEARVRELLAPHPGIQWLPTVPSAEGGFRNKAKMMVGGTIAAPTLGLLDGRGRGIDLRGCAVCTPGIRAALPAVASFITAAGLEPYDVPTRRGQLKNVILTESPAGELMVRFVVRTADVLPAIRAQLPSLLAAEPRATVVSVNLHPEHKAVVEGDTEVVLTENDTLTMRLGTVDLRLRPQSFFQTNSAVAAALYAQAVEWTDALQPRSVWDLYCGVGGFALHCAAPGRRVLGIETSAEAIESARASATAAAATDVRFEVGDATGFALAADEHPDLVIVNPPRRGIGTELAGWIERSEVRHVIYSSCNAVTLAKDLAAMPSWRPVRARVLDMFPHTEHFEVITLLERV</sequence>
<feature type="binding site" evidence="9">
    <location>
        <position position="211"/>
    </location>
    <ligand>
        <name>S-adenosyl-L-methionine</name>
        <dbReference type="ChEBI" id="CHEBI:59789"/>
    </ligand>
</feature>
<dbReference type="InterPro" id="IPR029063">
    <property type="entry name" value="SAM-dependent_MTases_sf"/>
</dbReference>
<evidence type="ECO:0000256" key="8">
    <source>
        <dbReference type="ARBA" id="ARBA00023014"/>
    </source>
</evidence>